<dbReference type="InterPro" id="IPR001789">
    <property type="entry name" value="Sig_transdc_resp-reg_receiver"/>
</dbReference>
<comment type="caution">
    <text evidence="2">Lacks conserved residue(s) required for the propagation of feature annotation.</text>
</comment>
<evidence type="ECO:0000256" key="2">
    <source>
        <dbReference type="PROSITE-ProRule" id="PRU00169"/>
    </source>
</evidence>
<dbReference type="GO" id="GO:0003677">
    <property type="term" value="F:DNA binding"/>
    <property type="evidence" value="ECO:0007669"/>
    <property type="project" value="UniProtKB-KW"/>
</dbReference>
<evidence type="ECO:0000313" key="5">
    <source>
        <dbReference type="Proteomes" id="UP000265742"/>
    </source>
</evidence>
<proteinExistence type="predicted"/>
<feature type="domain" description="Response regulatory" evidence="3">
    <location>
        <begin position="14"/>
        <end position="129"/>
    </location>
</feature>
<dbReference type="InterPro" id="IPR039420">
    <property type="entry name" value="WalR-like"/>
</dbReference>
<dbReference type="GO" id="GO:0000160">
    <property type="term" value="P:phosphorelay signal transduction system"/>
    <property type="evidence" value="ECO:0007669"/>
    <property type="project" value="InterPro"/>
</dbReference>
<protein>
    <submittedName>
        <fullName evidence="4">DNA-binding response regulator</fullName>
    </submittedName>
</protein>
<dbReference type="Proteomes" id="UP000265742">
    <property type="component" value="Unassembled WGS sequence"/>
</dbReference>
<dbReference type="InterPro" id="IPR016032">
    <property type="entry name" value="Sig_transdc_resp-reg_C-effctor"/>
</dbReference>
<evidence type="ECO:0000313" key="4">
    <source>
        <dbReference type="EMBL" id="RIX31014.1"/>
    </source>
</evidence>
<dbReference type="SUPFAM" id="SSF52172">
    <property type="entry name" value="CheY-like"/>
    <property type="match status" value="1"/>
</dbReference>
<comment type="caution">
    <text evidence="4">The sequence shown here is derived from an EMBL/GenBank/DDBJ whole genome shotgun (WGS) entry which is preliminary data.</text>
</comment>
<dbReference type="EMBL" id="QXTG01000001">
    <property type="protein sequence ID" value="RIX31014.1"/>
    <property type="molecule type" value="Genomic_DNA"/>
</dbReference>
<dbReference type="PANTHER" id="PTHR43214">
    <property type="entry name" value="TWO-COMPONENT RESPONSE REGULATOR"/>
    <property type="match status" value="1"/>
</dbReference>
<name>A0A3A1U2D9_9MICO</name>
<sequence length="222" mass="24072">MTAAATETRRRRVRVALVDDHQLIVEGLAARLSVPRAHIEVVAALTDWNGLLEHPAFPVDVAVVEFGLEDDVPFETKVQRLASDGVAVVALARTRDAATVHAALTAGALTLVPKSEPAEHLVAAVHAAAEGRARHAPAVQEALDAWANRADPNLGRQELTALQLYAQGRSVHEVAVHMATTDQTAKSYIKRGRRKYRTAGIDLGTKVLLRRHAIREGWIPPE</sequence>
<evidence type="ECO:0000259" key="3">
    <source>
        <dbReference type="PROSITE" id="PS50110"/>
    </source>
</evidence>
<dbReference type="Gene3D" id="3.40.50.2300">
    <property type="match status" value="1"/>
</dbReference>
<dbReference type="OrthoDB" id="5113247at2"/>
<dbReference type="PROSITE" id="PS50110">
    <property type="entry name" value="RESPONSE_REGULATORY"/>
    <property type="match status" value="1"/>
</dbReference>
<keyword evidence="1 4" id="KW-0238">DNA-binding</keyword>
<keyword evidence="5" id="KW-1185">Reference proteome</keyword>
<evidence type="ECO:0000256" key="1">
    <source>
        <dbReference type="ARBA" id="ARBA00023125"/>
    </source>
</evidence>
<dbReference type="SUPFAM" id="SSF46894">
    <property type="entry name" value="C-terminal effector domain of the bipartite response regulators"/>
    <property type="match status" value="1"/>
</dbReference>
<dbReference type="GO" id="GO:0006355">
    <property type="term" value="P:regulation of DNA-templated transcription"/>
    <property type="evidence" value="ECO:0007669"/>
    <property type="project" value="InterPro"/>
</dbReference>
<gene>
    <name evidence="4" type="ORF">D1781_06470</name>
</gene>
<reference evidence="5" key="1">
    <citation type="submission" date="2018-09" db="EMBL/GenBank/DDBJ databases">
        <authorList>
            <person name="Kim I."/>
        </authorList>
    </citation>
    <scope>NUCLEOTIDE SEQUENCE [LARGE SCALE GENOMIC DNA]</scope>
    <source>
        <strain evidence="5">DD4a</strain>
    </source>
</reference>
<dbReference type="AlphaFoldDB" id="A0A3A1U2D9"/>
<accession>A0A3A1U2D9</accession>
<dbReference type="InterPro" id="IPR011006">
    <property type="entry name" value="CheY-like_superfamily"/>
</dbReference>
<organism evidence="4 5">
    <name type="scientific">Amnibacterium setariae</name>
    <dbReference type="NCBI Taxonomy" id="2306585"/>
    <lineage>
        <taxon>Bacteria</taxon>
        <taxon>Bacillati</taxon>
        <taxon>Actinomycetota</taxon>
        <taxon>Actinomycetes</taxon>
        <taxon>Micrococcales</taxon>
        <taxon>Microbacteriaceae</taxon>
        <taxon>Amnibacterium</taxon>
    </lineage>
</organism>
<dbReference type="RefSeq" id="WP_119481376.1">
    <property type="nucleotide sequence ID" value="NZ_QXTG01000001.1"/>
</dbReference>